<evidence type="ECO:0000256" key="3">
    <source>
        <dbReference type="ARBA" id="ARBA00022679"/>
    </source>
</evidence>
<sequence length="456" mass="49825">MSNLRLLQTTTPHIALIPSAGIGHLIPYLRLAETLALEKCIVTIITPKPTVSFAESNLISRFLSTHPDMKQLEFQILPPSQSNSTTNDPFFLQYDAVNRSAHLLGPLLSSVSPPLSAIVSDLLVSTSLVSIVADLNLPNYILATTSARFLSLMVYLPTLLAEPNTKFGGDSDSVTVPGLASIPQSSIPPPFANPNHLFTELIRSNSRMIPQAKGVLVNTFDLFEPETLSALNSGSVLTSLPPFIPIGPLVPYESEDCLSLIWLDEQPEGSVVYVAFGSRTTMSKDQIRELGEGLEKSGYRFFWVIKGSIVDKDDKGDIGEVVGKLYAERNKNKAMMIKEWVNQEKVLAHPAIGGFVNHCGWNSVTEAALHGIPMLAWPLHGDQRVNAEVVEKAGLGIWERGWGWNGEKLVKAEEIGKKVKEIMSNAKGNIADKNDEEEIGAVLGKSYMGRNKKKAM</sequence>
<organism evidence="4 5">
    <name type="scientific">Dillenia turbinata</name>
    <dbReference type="NCBI Taxonomy" id="194707"/>
    <lineage>
        <taxon>Eukaryota</taxon>
        <taxon>Viridiplantae</taxon>
        <taxon>Streptophyta</taxon>
        <taxon>Embryophyta</taxon>
        <taxon>Tracheophyta</taxon>
        <taxon>Spermatophyta</taxon>
        <taxon>Magnoliopsida</taxon>
        <taxon>eudicotyledons</taxon>
        <taxon>Gunneridae</taxon>
        <taxon>Pentapetalae</taxon>
        <taxon>Dilleniales</taxon>
        <taxon>Dilleniaceae</taxon>
        <taxon>Dillenia</taxon>
    </lineage>
</organism>
<keyword evidence="3" id="KW-0808">Transferase</keyword>
<dbReference type="Proteomes" id="UP001370490">
    <property type="component" value="Unassembled WGS sequence"/>
</dbReference>
<accession>A0AAN8VYU5</accession>
<dbReference type="SUPFAM" id="SSF53756">
    <property type="entry name" value="UDP-Glycosyltransferase/glycogen phosphorylase"/>
    <property type="match status" value="1"/>
</dbReference>
<dbReference type="FunFam" id="3.40.50.2000:FF:000060">
    <property type="entry name" value="Glycosyltransferase"/>
    <property type="match status" value="1"/>
</dbReference>
<evidence type="ECO:0000313" key="5">
    <source>
        <dbReference type="Proteomes" id="UP001370490"/>
    </source>
</evidence>
<dbReference type="CDD" id="cd03784">
    <property type="entry name" value="GT1_Gtf-like"/>
    <property type="match status" value="1"/>
</dbReference>
<evidence type="ECO:0000256" key="2">
    <source>
        <dbReference type="ARBA" id="ARBA00022676"/>
    </source>
</evidence>
<comment type="similarity">
    <text evidence="1">Belongs to the UDP-glycosyltransferase family.</text>
</comment>
<dbReference type="PANTHER" id="PTHR48048">
    <property type="entry name" value="GLYCOSYLTRANSFERASE"/>
    <property type="match status" value="1"/>
</dbReference>
<dbReference type="InterPro" id="IPR050481">
    <property type="entry name" value="UDP-glycosyltransf_plant"/>
</dbReference>
<keyword evidence="5" id="KW-1185">Reference proteome</keyword>
<dbReference type="GO" id="GO:0035251">
    <property type="term" value="F:UDP-glucosyltransferase activity"/>
    <property type="evidence" value="ECO:0007669"/>
    <property type="project" value="InterPro"/>
</dbReference>
<dbReference type="Gene3D" id="3.40.50.2000">
    <property type="entry name" value="Glycogen Phosphorylase B"/>
    <property type="match status" value="2"/>
</dbReference>
<dbReference type="EMBL" id="JBAMMX010000007">
    <property type="protein sequence ID" value="KAK6936778.1"/>
    <property type="molecule type" value="Genomic_DNA"/>
</dbReference>
<gene>
    <name evidence="4" type="ORF">RJ641_033808</name>
</gene>
<dbReference type="Pfam" id="PF00201">
    <property type="entry name" value="UDPGT"/>
    <property type="match status" value="1"/>
</dbReference>
<dbReference type="AlphaFoldDB" id="A0AAN8VYU5"/>
<evidence type="ECO:0000313" key="4">
    <source>
        <dbReference type="EMBL" id="KAK6936778.1"/>
    </source>
</evidence>
<evidence type="ECO:0000256" key="1">
    <source>
        <dbReference type="ARBA" id="ARBA00009995"/>
    </source>
</evidence>
<keyword evidence="2" id="KW-0328">Glycosyltransferase</keyword>
<proteinExistence type="inferred from homology"/>
<dbReference type="PANTHER" id="PTHR48048:SF76">
    <property type="entry name" value="UDP-GLYCOSYLTRANSFERASE 708D1-LIKE"/>
    <property type="match status" value="1"/>
</dbReference>
<reference evidence="4 5" key="1">
    <citation type="submission" date="2023-12" db="EMBL/GenBank/DDBJ databases">
        <title>A high-quality genome assembly for Dillenia turbinata (Dilleniales).</title>
        <authorList>
            <person name="Chanderbali A."/>
        </authorList>
    </citation>
    <scope>NUCLEOTIDE SEQUENCE [LARGE SCALE GENOMIC DNA]</scope>
    <source>
        <strain evidence="4">LSX21</strain>
        <tissue evidence="4">Leaf</tissue>
    </source>
</reference>
<dbReference type="InterPro" id="IPR002213">
    <property type="entry name" value="UDP_glucos_trans"/>
</dbReference>
<comment type="caution">
    <text evidence="4">The sequence shown here is derived from an EMBL/GenBank/DDBJ whole genome shotgun (WGS) entry which is preliminary data.</text>
</comment>
<name>A0AAN8VYU5_9MAGN</name>
<protein>
    <submittedName>
        <fullName evidence="4">UDP-glucuronosyl/UDP-glucosyltransferase</fullName>
    </submittedName>
</protein>